<evidence type="ECO:0000256" key="10">
    <source>
        <dbReference type="ARBA" id="ARBA00023306"/>
    </source>
</evidence>
<dbReference type="PANTHER" id="PTHR30349">
    <property type="entry name" value="PHAGE INTEGRASE-RELATED"/>
    <property type="match status" value="1"/>
</dbReference>
<evidence type="ECO:0000256" key="1">
    <source>
        <dbReference type="ARBA" id="ARBA00004496"/>
    </source>
</evidence>
<dbReference type="Pfam" id="PF00589">
    <property type="entry name" value="Phage_integrase"/>
    <property type="match status" value="1"/>
</dbReference>
<comment type="similarity">
    <text evidence="2 11">Belongs to the 'phage' integrase family. XerD subfamily.</text>
</comment>
<keyword evidence="8 11" id="KW-0238">DNA-binding</keyword>
<evidence type="ECO:0000256" key="5">
    <source>
        <dbReference type="ARBA" id="ARBA00022618"/>
    </source>
</evidence>
<evidence type="ECO:0000256" key="11">
    <source>
        <dbReference type="HAMAP-Rule" id="MF_01807"/>
    </source>
</evidence>
<evidence type="ECO:0000256" key="8">
    <source>
        <dbReference type="ARBA" id="ARBA00023125"/>
    </source>
</evidence>
<dbReference type="InterPro" id="IPR011932">
    <property type="entry name" value="Recomb_XerD"/>
</dbReference>
<comment type="subcellular location">
    <subcellularLocation>
        <location evidence="1 11">Cytoplasm</location>
    </subcellularLocation>
</comment>
<keyword evidence="10 11" id="KW-0131">Cell cycle</keyword>
<evidence type="ECO:0000256" key="9">
    <source>
        <dbReference type="ARBA" id="ARBA00023172"/>
    </source>
</evidence>
<dbReference type="RefSeq" id="WP_129315388.1">
    <property type="nucleotide sequence ID" value="NZ_NOIQ01000006.1"/>
</dbReference>
<evidence type="ECO:0000256" key="7">
    <source>
        <dbReference type="ARBA" id="ARBA00022908"/>
    </source>
</evidence>
<dbReference type="PROSITE" id="PS51898">
    <property type="entry name" value="TYR_RECOMBINASE"/>
    <property type="match status" value="1"/>
</dbReference>
<keyword evidence="9 11" id="KW-0233">DNA recombination</keyword>
<accession>A0A7K1LHF5</accession>
<organism evidence="15 16">
    <name type="scientific">Rothia koreensis</name>
    <dbReference type="NCBI Taxonomy" id="592378"/>
    <lineage>
        <taxon>Bacteria</taxon>
        <taxon>Bacillati</taxon>
        <taxon>Actinomycetota</taxon>
        <taxon>Actinomycetes</taxon>
        <taxon>Micrococcales</taxon>
        <taxon>Micrococcaceae</taxon>
        <taxon>Rothia</taxon>
    </lineage>
</organism>
<dbReference type="Gene3D" id="1.10.150.130">
    <property type="match status" value="1"/>
</dbReference>
<feature type="domain" description="Core-binding (CB)" evidence="14">
    <location>
        <begin position="8"/>
        <end position="101"/>
    </location>
</feature>
<name>A0A7K1LHF5_9MICC</name>
<dbReference type="EMBL" id="WOGT01000002">
    <property type="protein sequence ID" value="MUN54578.1"/>
    <property type="molecule type" value="Genomic_DNA"/>
</dbReference>
<feature type="active site" evidence="11">
    <location>
        <position position="274"/>
    </location>
</feature>
<dbReference type="GO" id="GO:0005737">
    <property type="term" value="C:cytoplasm"/>
    <property type="evidence" value="ECO:0007669"/>
    <property type="project" value="UniProtKB-SubCell"/>
</dbReference>
<protein>
    <recommendedName>
        <fullName evidence="3 11">Tyrosine recombinase XerD</fullName>
    </recommendedName>
</protein>
<dbReference type="Pfam" id="PF02899">
    <property type="entry name" value="Phage_int_SAM_1"/>
    <property type="match status" value="1"/>
</dbReference>
<dbReference type="Proteomes" id="UP000462152">
    <property type="component" value="Unassembled WGS sequence"/>
</dbReference>
<dbReference type="PROSITE" id="PS51900">
    <property type="entry name" value="CB"/>
    <property type="match status" value="1"/>
</dbReference>
<dbReference type="InterPro" id="IPR002104">
    <property type="entry name" value="Integrase_catalytic"/>
</dbReference>
<feature type="active site" evidence="11">
    <location>
        <position position="162"/>
    </location>
</feature>
<evidence type="ECO:0000259" key="14">
    <source>
        <dbReference type="PROSITE" id="PS51900"/>
    </source>
</evidence>
<dbReference type="AlphaFoldDB" id="A0A7K1LHF5"/>
<dbReference type="InterPro" id="IPR004107">
    <property type="entry name" value="Integrase_SAM-like_N"/>
</dbReference>
<keyword evidence="4 11" id="KW-0963">Cytoplasm</keyword>
<dbReference type="Gene3D" id="1.10.443.10">
    <property type="entry name" value="Intergrase catalytic core"/>
    <property type="match status" value="1"/>
</dbReference>
<evidence type="ECO:0000256" key="4">
    <source>
        <dbReference type="ARBA" id="ARBA00022490"/>
    </source>
</evidence>
<dbReference type="NCBIfam" id="NF001399">
    <property type="entry name" value="PRK00283.1"/>
    <property type="match status" value="1"/>
</dbReference>
<comment type="caution">
    <text evidence="15">The sequence shown here is derived from an EMBL/GenBank/DDBJ whole genome shotgun (WGS) entry which is preliminary data.</text>
</comment>
<keyword evidence="16" id="KW-1185">Reference proteome</keyword>
<evidence type="ECO:0000313" key="15">
    <source>
        <dbReference type="EMBL" id="MUN54578.1"/>
    </source>
</evidence>
<dbReference type="InterPro" id="IPR011010">
    <property type="entry name" value="DNA_brk_join_enz"/>
</dbReference>
<feature type="active site" evidence="11">
    <location>
        <position position="300"/>
    </location>
</feature>
<dbReference type="CDD" id="cd00798">
    <property type="entry name" value="INT_XerDC_C"/>
    <property type="match status" value="1"/>
</dbReference>
<dbReference type="GO" id="GO:0007059">
    <property type="term" value="P:chromosome segregation"/>
    <property type="evidence" value="ECO:0007669"/>
    <property type="project" value="UniProtKB-UniRule"/>
</dbReference>
<dbReference type="InterPro" id="IPR013762">
    <property type="entry name" value="Integrase-like_cat_sf"/>
</dbReference>
<dbReference type="GO" id="GO:0006313">
    <property type="term" value="P:DNA transposition"/>
    <property type="evidence" value="ECO:0007669"/>
    <property type="project" value="UniProtKB-UniRule"/>
</dbReference>
<dbReference type="PANTHER" id="PTHR30349:SF81">
    <property type="entry name" value="TYROSINE RECOMBINASE XERC"/>
    <property type="match status" value="1"/>
</dbReference>
<evidence type="ECO:0000313" key="16">
    <source>
        <dbReference type="Proteomes" id="UP000462152"/>
    </source>
</evidence>
<dbReference type="InterPro" id="IPR050090">
    <property type="entry name" value="Tyrosine_recombinase_XerCD"/>
</dbReference>
<dbReference type="GO" id="GO:0003677">
    <property type="term" value="F:DNA binding"/>
    <property type="evidence" value="ECO:0007669"/>
    <property type="project" value="UniProtKB-UniRule"/>
</dbReference>
<dbReference type="InterPro" id="IPR010998">
    <property type="entry name" value="Integrase_recombinase_N"/>
</dbReference>
<gene>
    <name evidence="11" type="primary">xerD</name>
    <name evidence="15" type="ORF">GMA10_05030</name>
</gene>
<feature type="active site" description="O-(3'-phospho-DNA)-tyrosine intermediate" evidence="11">
    <location>
        <position position="309"/>
    </location>
</feature>
<dbReference type="SUPFAM" id="SSF56349">
    <property type="entry name" value="DNA breaking-rejoining enzymes"/>
    <property type="match status" value="1"/>
</dbReference>
<keyword evidence="5 11" id="KW-0132">Cell division</keyword>
<evidence type="ECO:0000256" key="2">
    <source>
        <dbReference type="ARBA" id="ARBA00010450"/>
    </source>
</evidence>
<keyword evidence="7 11" id="KW-0229">DNA integration</keyword>
<feature type="region of interest" description="Disordered" evidence="12">
    <location>
        <begin position="173"/>
        <end position="202"/>
    </location>
</feature>
<reference evidence="15 16" key="1">
    <citation type="submission" date="2019-12" db="EMBL/GenBank/DDBJ databases">
        <authorList>
            <person name="Li J."/>
            <person name="Shi Y."/>
            <person name="Xu G."/>
            <person name="Xiao D."/>
            <person name="Ran X."/>
        </authorList>
    </citation>
    <scope>NUCLEOTIDE SEQUENCE [LARGE SCALE GENOMIC DNA]</scope>
    <source>
        <strain evidence="15 16">JCM 15915</strain>
    </source>
</reference>
<evidence type="ECO:0000256" key="3">
    <source>
        <dbReference type="ARBA" id="ARBA00015810"/>
    </source>
</evidence>
<comment type="function">
    <text evidence="11">Site-specific tyrosine recombinase, which acts by catalyzing the cutting and rejoining of the recombining DNA molecules. The XerC-XerD complex is essential to convert dimers of the bacterial chromosome into monomers to permit their segregation at cell division. It also contributes to the segregational stability of plasmids.</text>
</comment>
<feature type="domain" description="Tyr recombinase" evidence="13">
    <location>
        <begin position="122"/>
        <end position="322"/>
    </location>
</feature>
<dbReference type="GO" id="GO:0051301">
    <property type="term" value="P:cell division"/>
    <property type="evidence" value="ECO:0007669"/>
    <property type="project" value="UniProtKB-KW"/>
</dbReference>
<proteinExistence type="inferred from homology"/>
<sequence>MNDRDLPDGLERALGRYLQHLTVERGLSRNTLTSYRRDLSRYLAFLAGHRHVADPRDIATDDVRDFVQYLARPTDDGGCGLSTRSVARGVVSVRGLHKFWLLEGLTDQDPADSVTPPSAGERLPKALPVETVTRILEAPDRSTPGGLRDAALLEFLYSTGARISEAVGVDRDDLSADFDQPSGPAAQGDEPGPGGVARLKGKGGKERLVPVGSYAREAISSYVVRTRPLFASKGRGTPALFLNARGGRLTRQGAWLVLKQAAERANVVDELSPHTLRHSFATHLIEGGADIRVVQELLGHSSLTTTQIYTKVTADTLREVFLTSHPRALG</sequence>
<dbReference type="GO" id="GO:0009037">
    <property type="term" value="F:tyrosine-based site-specific recombinase activity"/>
    <property type="evidence" value="ECO:0007669"/>
    <property type="project" value="UniProtKB-UniRule"/>
</dbReference>
<evidence type="ECO:0000256" key="6">
    <source>
        <dbReference type="ARBA" id="ARBA00022829"/>
    </source>
</evidence>
<keyword evidence="6 11" id="KW-0159">Chromosome partition</keyword>
<dbReference type="InterPro" id="IPR023009">
    <property type="entry name" value="Tyrosine_recombinase_XerC/XerD"/>
</dbReference>
<evidence type="ECO:0000259" key="13">
    <source>
        <dbReference type="PROSITE" id="PS51898"/>
    </source>
</evidence>
<feature type="active site" evidence="11">
    <location>
        <position position="202"/>
    </location>
</feature>
<evidence type="ECO:0000256" key="12">
    <source>
        <dbReference type="SAM" id="MobiDB-lite"/>
    </source>
</evidence>
<dbReference type="HAMAP" id="MF_01808">
    <property type="entry name" value="Recomb_XerC_XerD"/>
    <property type="match status" value="1"/>
</dbReference>
<dbReference type="InterPro" id="IPR044068">
    <property type="entry name" value="CB"/>
</dbReference>
<comment type="subunit">
    <text evidence="11">Forms a cyclic heterotetrameric complex composed of two molecules of XerC and two molecules of XerD.</text>
</comment>
<dbReference type="HAMAP" id="MF_01807">
    <property type="entry name" value="Recomb_XerD"/>
    <property type="match status" value="1"/>
</dbReference>
<dbReference type="OrthoDB" id="9801717at2"/>
<feature type="active site" evidence="11">
    <location>
        <position position="277"/>
    </location>
</feature>